<dbReference type="Gene3D" id="1.10.260.40">
    <property type="entry name" value="lambda repressor-like DNA-binding domains"/>
    <property type="match status" value="1"/>
</dbReference>
<evidence type="ECO:0000259" key="1">
    <source>
        <dbReference type="PROSITE" id="PS50943"/>
    </source>
</evidence>
<dbReference type="CDD" id="cd00093">
    <property type="entry name" value="HTH_XRE"/>
    <property type="match status" value="1"/>
</dbReference>
<dbReference type="RefSeq" id="WP_221764865.1">
    <property type="nucleotide sequence ID" value="NZ_AP024110.1"/>
</dbReference>
<dbReference type="KEGG" id="mpau:ZMTM_05770"/>
<dbReference type="Pfam" id="PF01381">
    <property type="entry name" value="HTH_3"/>
    <property type="match status" value="1"/>
</dbReference>
<keyword evidence="3" id="KW-1185">Reference proteome</keyword>
<proteinExistence type="predicted"/>
<protein>
    <submittedName>
        <fullName evidence="2">Transcriptional regulator</fullName>
    </submittedName>
</protein>
<dbReference type="InterPro" id="IPR010982">
    <property type="entry name" value="Lambda_DNA-bd_dom_sf"/>
</dbReference>
<dbReference type="Proteomes" id="UP000826722">
    <property type="component" value="Chromosome"/>
</dbReference>
<dbReference type="SUPFAM" id="SSF47413">
    <property type="entry name" value="lambda repressor-like DNA-binding domains"/>
    <property type="match status" value="1"/>
</dbReference>
<sequence length="104" mass="11718">MSKPPQTLFGTRLREARLLTGIAQDKLGAMIGIDELASSARISRYETGTHVPSYEIAELLAKVLKIPTVYFYCRDDRMAKLLLEIDRLDIEQVEHLVKLVSASK</sequence>
<dbReference type="PROSITE" id="PS50943">
    <property type="entry name" value="HTH_CROC1"/>
    <property type="match status" value="1"/>
</dbReference>
<dbReference type="AlphaFoldDB" id="A0A8D5GB73"/>
<name>A0A8D5GB73_9PROT</name>
<accession>A0A8D5GB73</accession>
<organism evidence="2 3">
    <name type="scientific">Methyloradius palustris</name>
    <dbReference type="NCBI Taxonomy" id="2778876"/>
    <lineage>
        <taxon>Bacteria</taxon>
        <taxon>Pseudomonadati</taxon>
        <taxon>Pseudomonadota</taxon>
        <taxon>Betaproteobacteria</taxon>
        <taxon>Nitrosomonadales</taxon>
        <taxon>Methylophilaceae</taxon>
        <taxon>Methyloradius</taxon>
    </lineage>
</organism>
<evidence type="ECO:0000313" key="3">
    <source>
        <dbReference type="Proteomes" id="UP000826722"/>
    </source>
</evidence>
<dbReference type="GO" id="GO:0003677">
    <property type="term" value="F:DNA binding"/>
    <property type="evidence" value="ECO:0007669"/>
    <property type="project" value="InterPro"/>
</dbReference>
<dbReference type="InterPro" id="IPR001387">
    <property type="entry name" value="Cro/C1-type_HTH"/>
</dbReference>
<feature type="domain" description="HTH cro/C1-type" evidence="1">
    <location>
        <begin position="13"/>
        <end position="71"/>
    </location>
</feature>
<dbReference type="SMART" id="SM00530">
    <property type="entry name" value="HTH_XRE"/>
    <property type="match status" value="1"/>
</dbReference>
<reference evidence="2" key="1">
    <citation type="journal article" date="2021" name="Arch. Microbiol.">
        <title>Methyloradius palustris gen. nov., sp. nov., a methanol-oxidizing bacterium isolated from snow.</title>
        <authorList>
            <person name="Miyadera T."/>
            <person name="Kojima H."/>
            <person name="Fukui M."/>
        </authorList>
    </citation>
    <scope>NUCLEOTIDE SEQUENCE</scope>
    <source>
        <strain evidence="2">Zm11</strain>
    </source>
</reference>
<gene>
    <name evidence="2" type="ORF">ZMTM_05770</name>
</gene>
<dbReference type="EMBL" id="AP024110">
    <property type="protein sequence ID" value="BCM24318.1"/>
    <property type="molecule type" value="Genomic_DNA"/>
</dbReference>
<evidence type="ECO:0000313" key="2">
    <source>
        <dbReference type="EMBL" id="BCM24318.1"/>
    </source>
</evidence>